<feature type="transmembrane region" description="Helical" evidence="1">
    <location>
        <begin position="54"/>
        <end position="78"/>
    </location>
</feature>
<feature type="transmembrane region" description="Helical" evidence="1">
    <location>
        <begin position="149"/>
        <end position="170"/>
    </location>
</feature>
<comment type="caution">
    <text evidence="3">The sequence shown here is derived from an EMBL/GenBank/DDBJ whole genome shotgun (WGS) entry which is preliminary data.</text>
</comment>
<dbReference type="Gene3D" id="1.20.144.10">
    <property type="entry name" value="Phosphatidic acid phosphatase type 2/haloperoxidase"/>
    <property type="match status" value="1"/>
</dbReference>
<accession>A0A2W5REN4</accession>
<feature type="domain" description="Phosphatidic acid phosphatase type 2/haloperoxidase" evidence="2">
    <location>
        <begin position="53"/>
        <end position="164"/>
    </location>
</feature>
<evidence type="ECO:0000313" key="3">
    <source>
        <dbReference type="EMBL" id="PZQ69057.1"/>
    </source>
</evidence>
<dbReference type="InterPro" id="IPR000326">
    <property type="entry name" value="PAP2/HPO"/>
</dbReference>
<dbReference type="EMBL" id="QFPP01000306">
    <property type="protein sequence ID" value="PZQ69057.1"/>
    <property type="molecule type" value="Genomic_DNA"/>
</dbReference>
<protein>
    <submittedName>
        <fullName evidence="3">Phosphatase PAP2 family protein</fullName>
    </submittedName>
</protein>
<proteinExistence type="predicted"/>
<sequence>MFDWNRWLFSRLAAGHQVDAPLIPAARWIAEHGAAVGILMLLVLWCLRPTQRAGVFGVGIVAVLAAAVAHALADAFAMPRPFVTGDSPPWIAHGGRGAFPSAHATVMFAVTFGLWPLRGLRPAALAMGVLGFVTAWARIHGGLHYPMDIVGGAALAGVLVYGLRFIALWLRTRWAAPRGRRARRQLLRRWRGAVAGWSL</sequence>
<gene>
    <name evidence="3" type="ORF">DI563_19885</name>
</gene>
<dbReference type="InterPro" id="IPR036938">
    <property type="entry name" value="PAP2/HPO_sf"/>
</dbReference>
<dbReference type="AlphaFoldDB" id="A0A2W5REN4"/>
<reference evidence="3 4" key="1">
    <citation type="submission" date="2017-08" db="EMBL/GenBank/DDBJ databases">
        <title>Infants hospitalized years apart are colonized by the same room-sourced microbial strains.</title>
        <authorList>
            <person name="Brooks B."/>
            <person name="Olm M.R."/>
            <person name="Firek B.A."/>
            <person name="Baker R."/>
            <person name="Thomas B.C."/>
            <person name="Morowitz M.J."/>
            <person name="Banfield J.F."/>
        </authorList>
    </citation>
    <scope>NUCLEOTIDE SEQUENCE [LARGE SCALE GENOMIC DNA]</scope>
    <source>
        <strain evidence="3">S2_005_003_R2_41</strain>
    </source>
</reference>
<keyword evidence="1" id="KW-1133">Transmembrane helix</keyword>
<evidence type="ECO:0000259" key="2">
    <source>
        <dbReference type="SMART" id="SM00014"/>
    </source>
</evidence>
<dbReference type="SMART" id="SM00014">
    <property type="entry name" value="acidPPc"/>
    <property type="match status" value="1"/>
</dbReference>
<dbReference type="SUPFAM" id="SSF48317">
    <property type="entry name" value="Acid phosphatase/Vanadium-dependent haloperoxidase"/>
    <property type="match status" value="1"/>
</dbReference>
<dbReference type="Pfam" id="PF01569">
    <property type="entry name" value="PAP2"/>
    <property type="match status" value="1"/>
</dbReference>
<evidence type="ECO:0000256" key="1">
    <source>
        <dbReference type="SAM" id="Phobius"/>
    </source>
</evidence>
<keyword evidence="1" id="KW-0472">Membrane</keyword>
<keyword evidence="1" id="KW-0812">Transmembrane</keyword>
<dbReference type="Proteomes" id="UP000249135">
    <property type="component" value="Unassembled WGS sequence"/>
</dbReference>
<organism evidence="3 4">
    <name type="scientific">Variovorax paradoxus</name>
    <dbReference type="NCBI Taxonomy" id="34073"/>
    <lineage>
        <taxon>Bacteria</taxon>
        <taxon>Pseudomonadati</taxon>
        <taxon>Pseudomonadota</taxon>
        <taxon>Betaproteobacteria</taxon>
        <taxon>Burkholderiales</taxon>
        <taxon>Comamonadaceae</taxon>
        <taxon>Variovorax</taxon>
    </lineage>
</organism>
<evidence type="ECO:0000313" key="4">
    <source>
        <dbReference type="Proteomes" id="UP000249135"/>
    </source>
</evidence>
<feature type="transmembrane region" description="Helical" evidence="1">
    <location>
        <begin position="28"/>
        <end position="47"/>
    </location>
</feature>
<feature type="transmembrane region" description="Helical" evidence="1">
    <location>
        <begin position="124"/>
        <end position="143"/>
    </location>
</feature>
<name>A0A2W5REN4_VARPD</name>
<feature type="transmembrane region" description="Helical" evidence="1">
    <location>
        <begin position="98"/>
        <end position="117"/>
    </location>
</feature>